<protein>
    <submittedName>
        <fullName evidence="3">M23 family metallopeptidase</fullName>
    </submittedName>
</protein>
<comment type="caution">
    <text evidence="3">The sequence shown here is derived from an EMBL/GenBank/DDBJ whole genome shotgun (WGS) entry which is preliminary data.</text>
</comment>
<proteinExistence type="predicted"/>
<feature type="chain" id="PRO_5045635692" evidence="1">
    <location>
        <begin position="29"/>
        <end position="575"/>
    </location>
</feature>
<dbReference type="Pfam" id="PF01551">
    <property type="entry name" value="Peptidase_M23"/>
    <property type="match status" value="1"/>
</dbReference>
<evidence type="ECO:0000259" key="2">
    <source>
        <dbReference type="Pfam" id="PF01551"/>
    </source>
</evidence>
<evidence type="ECO:0000256" key="1">
    <source>
        <dbReference type="SAM" id="SignalP"/>
    </source>
</evidence>
<evidence type="ECO:0000313" key="4">
    <source>
        <dbReference type="Proteomes" id="UP000636891"/>
    </source>
</evidence>
<gene>
    <name evidence="3" type="ORF">H8S08_10185</name>
</gene>
<keyword evidence="1" id="KW-0732">Signal</keyword>
<dbReference type="PANTHER" id="PTHR21666">
    <property type="entry name" value="PEPTIDASE-RELATED"/>
    <property type="match status" value="1"/>
</dbReference>
<reference evidence="3 4" key="1">
    <citation type="submission" date="2020-08" db="EMBL/GenBank/DDBJ databases">
        <title>Genome public.</title>
        <authorList>
            <person name="Liu C."/>
            <person name="Sun Q."/>
        </authorList>
    </citation>
    <scope>NUCLEOTIDE SEQUENCE [LARGE SCALE GENOMIC DNA]</scope>
    <source>
        <strain evidence="3 4">New-7</strain>
    </source>
</reference>
<accession>A0ABR7CNY4</accession>
<dbReference type="EMBL" id="JACOOK010000005">
    <property type="protein sequence ID" value="MBC5617379.1"/>
    <property type="molecule type" value="Genomic_DNA"/>
</dbReference>
<dbReference type="InterPro" id="IPR011055">
    <property type="entry name" value="Dup_hybrid_motif"/>
</dbReference>
<dbReference type="Proteomes" id="UP000636891">
    <property type="component" value="Unassembled WGS sequence"/>
</dbReference>
<dbReference type="InterPro" id="IPR016047">
    <property type="entry name" value="M23ase_b-sheet_dom"/>
</dbReference>
<organism evidence="3 4">
    <name type="scientific">Alistipes hominis</name>
    <dbReference type="NCBI Taxonomy" id="2763015"/>
    <lineage>
        <taxon>Bacteria</taxon>
        <taxon>Pseudomonadati</taxon>
        <taxon>Bacteroidota</taxon>
        <taxon>Bacteroidia</taxon>
        <taxon>Bacteroidales</taxon>
        <taxon>Rikenellaceae</taxon>
        <taxon>Alistipes</taxon>
    </lineage>
</organism>
<dbReference type="Gene3D" id="2.70.70.10">
    <property type="entry name" value="Glucose Permease (Domain IIA)"/>
    <property type="match status" value="1"/>
</dbReference>
<feature type="signal peptide" evidence="1">
    <location>
        <begin position="1"/>
        <end position="28"/>
    </location>
</feature>
<dbReference type="RefSeq" id="WP_182424263.1">
    <property type="nucleotide sequence ID" value="NZ_JACOOK010000005.1"/>
</dbReference>
<feature type="domain" description="M23ase beta-sheet core" evidence="2">
    <location>
        <begin position="55"/>
        <end position="112"/>
    </location>
</feature>
<sequence>MKKWIVLSAAVCCAGASPAQYTPHPAMATEFGFVSPVAFSMLLSANYGELRGNHFHSGIDIKTQGVINKPIRAIADGTVVRIAVSPSGFGKALYINHPNGTTSVYGHLERFSDSIERYIHEIQYARKSFAVDVTPPAGKFVFKQGEQIALSGNRGSSGGPHLHLEVRETDSQRPLNLLARGMLQVRDTIPPKPVVLYYIGVDTVQGVPVHTVRWKLSVRRDARGNYTLLDTAALRVARNGYFAVEAEEKKNGTDNPMGVYAFDVTYDGKPAFSMVVDRIGFDVGRYCYAAALYPQSRATRNGVYRLYKLPNNRLPVYRKTVRNGLLTLDDDGRHEVGIELTDDCGNASRLAFRVVRGLSAPQVVPDGIPVDWTKDFRHQQGGLSLSVPRGALYESILLDLSEKPKQRYAYSPLYAIHTPDVPLQGAVTVSIDASELPAELRSKALLATVGRDGGRSAAGGAWKEGRVTTETRSFGTYYIAVDTVAPRITPQFKSGDDFASRKTLSFKISDDFSGIGSYSATIDGKWALFEYDPKTATLTHYFDDGRWSRETTHVLVLTVADGKGNKTVFKGNYRR</sequence>
<dbReference type="CDD" id="cd12797">
    <property type="entry name" value="M23_peptidase"/>
    <property type="match status" value="1"/>
</dbReference>
<dbReference type="InterPro" id="IPR050570">
    <property type="entry name" value="Cell_wall_metabolism_enzyme"/>
</dbReference>
<evidence type="ECO:0000313" key="3">
    <source>
        <dbReference type="EMBL" id="MBC5617379.1"/>
    </source>
</evidence>
<dbReference type="PANTHER" id="PTHR21666:SF285">
    <property type="entry name" value="M23 FAMILY METALLOPEPTIDASE"/>
    <property type="match status" value="1"/>
</dbReference>
<keyword evidence="4" id="KW-1185">Reference proteome</keyword>
<dbReference type="SUPFAM" id="SSF51261">
    <property type="entry name" value="Duplicated hybrid motif"/>
    <property type="match status" value="1"/>
</dbReference>
<name>A0ABR7CNY4_9BACT</name>